<keyword evidence="4" id="KW-1185">Reference proteome</keyword>
<proteinExistence type="predicted"/>
<dbReference type="PANTHER" id="PTHR30502">
    <property type="entry name" value="2-KETO-3-DEOXY-L-RHAMNONATE ALDOLASE"/>
    <property type="match status" value="1"/>
</dbReference>
<dbReference type="InterPro" id="IPR005000">
    <property type="entry name" value="Aldolase/citrate-lyase_domain"/>
</dbReference>
<comment type="caution">
    <text evidence="3">The sequence shown here is derived from an EMBL/GenBank/DDBJ whole genome shotgun (WGS) entry which is preliminary data.</text>
</comment>
<evidence type="ECO:0000313" key="3">
    <source>
        <dbReference type="EMBL" id="MBV2359742.1"/>
    </source>
</evidence>
<dbReference type="RefSeq" id="WP_217777537.1">
    <property type="nucleotide sequence ID" value="NZ_JAHRWL010000001.1"/>
</dbReference>
<feature type="domain" description="HpcH/HpaI aldolase/citrate lyase" evidence="2">
    <location>
        <begin position="19"/>
        <end position="237"/>
    </location>
</feature>
<organism evidence="3 4">
    <name type="scientific">Thalassococcus arenae</name>
    <dbReference type="NCBI Taxonomy" id="2851652"/>
    <lineage>
        <taxon>Bacteria</taxon>
        <taxon>Pseudomonadati</taxon>
        <taxon>Pseudomonadota</taxon>
        <taxon>Alphaproteobacteria</taxon>
        <taxon>Rhodobacterales</taxon>
        <taxon>Roseobacteraceae</taxon>
        <taxon>Thalassococcus</taxon>
    </lineage>
</organism>
<keyword evidence="3" id="KW-0456">Lyase</keyword>
<dbReference type="InterPro" id="IPR050251">
    <property type="entry name" value="HpcH-HpaI_aldolase"/>
</dbReference>
<dbReference type="EMBL" id="JAHRWL010000001">
    <property type="protein sequence ID" value="MBV2359742.1"/>
    <property type="molecule type" value="Genomic_DNA"/>
</dbReference>
<evidence type="ECO:0000256" key="1">
    <source>
        <dbReference type="ARBA" id="ARBA00022723"/>
    </source>
</evidence>
<protein>
    <submittedName>
        <fullName evidence="3">HpcH/HpaI aldolase/citrate lyase family protein</fullName>
    </submittedName>
</protein>
<dbReference type="Proteomes" id="UP001166293">
    <property type="component" value="Unassembled WGS sequence"/>
</dbReference>
<evidence type="ECO:0000259" key="2">
    <source>
        <dbReference type="Pfam" id="PF03328"/>
    </source>
</evidence>
<sequence>MSAPRNRLKALLAEGRTTFGLWSALADPYLSEIVARAGFDWVLIDGEHGPYDLKAMIQQAQVTEPYAAPVVRLPMAEPWLIKQVLDGGIQSLLIPMVNSADEARAIVRAMRYPPHGIRGMGHVLGRASVFGAASDYVNTVQDELCLIVQIESRAGLAALDEICAVDGVDCVFVGPADLAADLGKPFDGPEMREIVDTALRRIVELGKPAGIIDVPNDCIQRHLDSGATFVGVGADVVILSQVLRDLAGKWKGRAN</sequence>
<gene>
    <name evidence="3" type="ORF">KUH32_08145</name>
</gene>
<dbReference type="PANTHER" id="PTHR30502:SF0">
    <property type="entry name" value="PHOSPHOENOLPYRUVATE CARBOXYLASE FAMILY PROTEIN"/>
    <property type="match status" value="1"/>
</dbReference>
<reference evidence="3" key="1">
    <citation type="submission" date="2021-06" db="EMBL/GenBank/DDBJ databases">
        <title>Thalassococcus sp. CAU 1522 isolated from sea sand, Republic of Korea.</title>
        <authorList>
            <person name="Kim W."/>
        </authorList>
    </citation>
    <scope>NUCLEOTIDE SEQUENCE</scope>
    <source>
        <strain evidence="3">CAU 1522</strain>
    </source>
</reference>
<name>A0ABS6N6V3_9RHOB</name>
<keyword evidence="1" id="KW-0479">Metal-binding</keyword>
<dbReference type="Pfam" id="PF03328">
    <property type="entry name" value="HpcH_HpaI"/>
    <property type="match status" value="1"/>
</dbReference>
<evidence type="ECO:0000313" key="4">
    <source>
        <dbReference type="Proteomes" id="UP001166293"/>
    </source>
</evidence>
<accession>A0ABS6N6V3</accession>
<dbReference type="GO" id="GO:0016829">
    <property type="term" value="F:lyase activity"/>
    <property type="evidence" value="ECO:0007669"/>
    <property type="project" value="UniProtKB-KW"/>
</dbReference>